<comment type="caution">
    <text evidence="3">The sequence shown here is derived from an EMBL/GenBank/DDBJ whole genome shotgun (WGS) entry which is preliminary data.</text>
</comment>
<accession>A0AAD9PP51</accession>
<gene>
    <name evidence="3" type="ORF">BdWA1_001435</name>
</gene>
<keyword evidence="4" id="KW-1185">Reference proteome</keyword>
<dbReference type="GO" id="GO:0000159">
    <property type="term" value="C:protein phosphatase type 2A complex"/>
    <property type="evidence" value="ECO:0007669"/>
    <property type="project" value="TreeGrafter"/>
</dbReference>
<evidence type="ECO:0000256" key="2">
    <source>
        <dbReference type="PROSITE-ProRule" id="PRU00103"/>
    </source>
</evidence>
<feature type="repeat" description="HEAT" evidence="2">
    <location>
        <begin position="302"/>
        <end position="340"/>
    </location>
</feature>
<dbReference type="EMBL" id="JALLKP010000001">
    <property type="protein sequence ID" value="KAK2198421.1"/>
    <property type="molecule type" value="Genomic_DNA"/>
</dbReference>
<dbReference type="InterPro" id="IPR011989">
    <property type="entry name" value="ARM-like"/>
</dbReference>
<protein>
    <submittedName>
        <fullName evidence="3">Bifunctional Armadillo-like helical/HEAT</fullName>
    </submittedName>
</protein>
<dbReference type="AlphaFoldDB" id="A0AAD9PP51"/>
<dbReference type="GeneID" id="94335733"/>
<dbReference type="InterPro" id="IPR016024">
    <property type="entry name" value="ARM-type_fold"/>
</dbReference>
<dbReference type="KEGG" id="bdw:94335733"/>
<dbReference type="RefSeq" id="XP_067805263.1">
    <property type="nucleotide sequence ID" value="XM_067946472.1"/>
</dbReference>
<dbReference type="GO" id="GO:0019888">
    <property type="term" value="F:protein phosphatase regulator activity"/>
    <property type="evidence" value="ECO:0007669"/>
    <property type="project" value="TreeGrafter"/>
</dbReference>
<reference evidence="3" key="1">
    <citation type="journal article" date="2023" name="Nat. Microbiol.">
        <title>Babesia duncani multi-omics identifies virulence factors and drug targets.</title>
        <authorList>
            <person name="Singh P."/>
            <person name="Lonardi S."/>
            <person name="Liang Q."/>
            <person name="Vydyam P."/>
            <person name="Khabirova E."/>
            <person name="Fang T."/>
            <person name="Gihaz S."/>
            <person name="Thekkiniath J."/>
            <person name="Munshi M."/>
            <person name="Abel S."/>
            <person name="Ciampossin L."/>
            <person name="Batugedara G."/>
            <person name="Gupta M."/>
            <person name="Lu X.M."/>
            <person name="Lenz T."/>
            <person name="Chakravarty S."/>
            <person name="Cornillot E."/>
            <person name="Hu Y."/>
            <person name="Ma W."/>
            <person name="Gonzalez L.M."/>
            <person name="Sanchez S."/>
            <person name="Estrada K."/>
            <person name="Sanchez-Flores A."/>
            <person name="Montero E."/>
            <person name="Harb O.S."/>
            <person name="Le Roch K.G."/>
            <person name="Mamoun C.B."/>
        </authorList>
    </citation>
    <scope>NUCLEOTIDE SEQUENCE</scope>
    <source>
        <strain evidence="3">WA1</strain>
    </source>
</reference>
<dbReference type="Proteomes" id="UP001214638">
    <property type="component" value="Unassembled WGS sequence"/>
</dbReference>
<evidence type="ECO:0000256" key="1">
    <source>
        <dbReference type="ARBA" id="ARBA00022737"/>
    </source>
</evidence>
<evidence type="ECO:0000313" key="4">
    <source>
        <dbReference type="Proteomes" id="UP001214638"/>
    </source>
</evidence>
<dbReference type="Gene3D" id="1.25.10.10">
    <property type="entry name" value="Leucine-rich Repeat Variant"/>
    <property type="match status" value="1"/>
</dbReference>
<dbReference type="PANTHER" id="PTHR10648:SF4">
    <property type="entry name" value="PROTEIN PHOSPHATASE 2 (FORMERLY 2A), REGULATORY SUBUNIT A, BETA ISOFORM-RELATED"/>
    <property type="match status" value="1"/>
</dbReference>
<dbReference type="PROSITE" id="PS50077">
    <property type="entry name" value="HEAT_REPEAT"/>
    <property type="match status" value="1"/>
</dbReference>
<dbReference type="GO" id="GO:0005634">
    <property type="term" value="C:nucleus"/>
    <property type="evidence" value="ECO:0007669"/>
    <property type="project" value="TreeGrafter"/>
</dbReference>
<dbReference type="SUPFAM" id="SSF48371">
    <property type="entry name" value="ARM repeat"/>
    <property type="match status" value="1"/>
</dbReference>
<organism evidence="3 4">
    <name type="scientific">Babesia duncani</name>
    <dbReference type="NCBI Taxonomy" id="323732"/>
    <lineage>
        <taxon>Eukaryota</taxon>
        <taxon>Sar</taxon>
        <taxon>Alveolata</taxon>
        <taxon>Apicomplexa</taxon>
        <taxon>Aconoidasida</taxon>
        <taxon>Piroplasmida</taxon>
        <taxon>Babesiidae</taxon>
        <taxon>Babesia</taxon>
    </lineage>
</organism>
<dbReference type="InterPro" id="IPR021133">
    <property type="entry name" value="HEAT_type_2"/>
</dbReference>
<dbReference type="PANTHER" id="PTHR10648">
    <property type="entry name" value="SERINE/THREONINE-PROTEIN PHOSPHATASE PP2A 65 KDA REGULATORY SUBUNIT"/>
    <property type="match status" value="1"/>
</dbReference>
<dbReference type="GO" id="GO:0005829">
    <property type="term" value="C:cytosol"/>
    <property type="evidence" value="ECO:0007669"/>
    <property type="project" value="TreeGrafter"/>
</dbReference>
<dbReference type="InterPro" id="IPR051023">
    <property type="entry name" value="PP2A_Regulatory_Subunit_A"/>
</dbReference>
<keyword evidence="1" id="KW-0677">Repeat</keyword>
<proteinExistence type="predicted"/>
<sequence length="661" mass="75238">MEEPQSPSAVETEFVNALSKCSISSNASIERFKKYIADGDVEALEALKNIKLVLDDINEDSIVKDLIPFIFGRSGLKLDFHSVEMQYDFDNPLLFELCDAWCIIAKYLSRKNIGAVFVGFEFLASKEDPPICDKAIDSLISVLVWHANAAHASAIQNTSTTVSGIEGSGTENSTPPEALSLVDEYVVPMIERMATSTFFSGEMSACKLIPKVYKMASESNKCELRKAFQQICESSYLIVKITAARNLTIFISMIEMEHAISMFWLVLKNMAVELQEEVRACAVEACLEFSKRCTPEQNASLNYPVIKAAVEDNSWKVRKATAMLFEKIYQVFGEDEVYEHLLDLHLALLRDPNDNVKLPTIENFSKWAGICNLKSIERYLPTLDPLARFASMETRRHICHTLALFAMKISKEDRKRILYPTMIYFFNHPCMEVRLCVVQHIHFVCDREEFGFGIGDKLMETIDIALEGRQWRHRLLLAEQLTGLFSHFGEEIFCTHFTSVIFRLLMDTVWKVRNVLLSSLEKIFVECGDLWVHQVILPELKTMYLTPNVSPYVGNSRTFLPYAHKITILQALQVVAPNLTLEMCIEEICPIYSLAAQDLIPNVRIIVAKVIERFIQINRAEDPMIFYPIKCTLTALANDEDSDVRYYSNMALDTFTECFGC</sequence>
<name>A0AAD9PP51_9APIC</name>
<evidence type="ECO:0000313" key="3">
    <source>
        <dbReference type="EMBL" id="KAK2198421.1"/>
    </source>
</evidence>